<keyword evidence="3" id="KW-1185">Reference proteome</keyword>
<dbReference type="EMBL" id="PNBA02000022">
    <property type="protein sequence ID" value="KAG6384795.1"/>
    <property type="molecule type" value="Genomic_DNA"/>
</dbReference>
<gene>
    <name evidence="2" type="ORF">SASPL_153613</name>
</gene>
<keyword evidence="1" id="KW-0812">Transmembrane</keyword>
<feature type="transmembrane region" description="Helical" evidence="1">
    <location>
        <begin position="20"/>
        <end position="40"/>
    </location>
</feature>
<feature type="transmembrane region" description="Helical" evidence="1">
    <location>
        <begin position="232"/>
        <end position="256"/>
    </location>
</feature>
<comment type="caution">
    <text evidence="2">The sequence shown here is derived from an EMBL/GenBank/DDBJ whole genome shotgun (WGS) entry which is preliminary data.</text>
</comment>
<evidence type="ECO:0000256" key="1">
    <source>
        <dbReference type="SAM" id="Phobius"/>
    </source>
</evidence>
<keyword evidence="1" id="KW-1133">Transmembrane helix</keyword>
<reference evidence="2" key="1">
    <citation type="submission" date="2018-01" db="EMBL/GenBank/DDBJ databases">
        <authorList>
            <person name="Mao J.F."/>
        </authorList>
    </citation>
    <scope>NUCLEOTIDE SEQUENCE</scope>
    <source>
        <strain evidence="2">Huo1</strain>
        <tissue evidence="2">Leaf</tissue>
    </source>
</reference>
<organism evidence="2">
    <name type="scientific">Salvia splendens</name>
    <name type="common">Scarlet sage</name>
    <dbReference type="NCBI Taxonomy" id="180675"/>
    <lineage>
        <taxon>Eukaryota</taxon>
        <taxon>Viridiplantae</taxon>
        <taxon>Streptophyta</taxon>
        <taxon>Embryophyta</taxon>
        <taxon>Tracheophyta</taxon>
        <taxon>Spermatophyta</taxon>
        <taxon>Magnoliopsida</taxon>
        <taxon>eudicotyledons</taxon>
        <taxon>Gunneridae</taxon>
        <taxon>Pentapetalae</taxon>
        <taxon>asterids</taxon>
        <taxon>lamiids</taxon>
        <taxon>Lamiales</taxon>
        <taxon>Lamiaceae</taxon>
        <taxon>Nepetoideae</taxon>
        <taxon>Mentheae</taxon>
        <taxon>Salviinae</taxon>
        <taxon>Salvia</taxon>
        <taxon>Salvia subgen. Calosphace</taxon>
        <taxon>core Calosphace</taxon>
    </lineage>
</organism>
<evidence type="ECO:0000313" key="2">
    <source>
        <dbReference type="EMBL" id="KAG6384795.1"/>
    </source>
</evidence>
<dbReference type="PANTHER" id="PTHR35307">
    <property type="entry name" value="PROTEIN, PUTATIVE-RELATED"/>
    <property type="match status" value="1"/>
</dbReference>
<protein>
    <submittedName>
        <fullName evidence="2">Uncharacterized protein</fullName>
    </submittedName>
</protein>
<dbReference type="OrthoDB" id="904898at2759"/>
<feature type="transmembrane region" description="Helical" evidence="1">
    <location>
        <begin position="114"/>
        <end position="138"/>
    </location>
</feature>
<name>A0A8X8VYM4_SALSN</name>
<proteinExistence type="predicted"/>
<reference evidence="2" key="2">
    <citation type="submission" date="2020-08" db="EMBL/GenBank/DDBJ databases">
        <title>Plant Genome Project.</title>
        <authorList>
            <person name="Zhang R.-G."/>
        </authorList>
    </citation>
    <scope>NUCLEOTIDE SEQUENCE</scope>
    <source>
        <strain evidence="2">Huo1</strain>
        <tissue evidence="2">Leaf</tissue>
    </source>
</reference>
<keyword evidence="1" id="KW-0472">Membrane</keyword>
<evidence type="ECO:0000313" key="3">
    <source>
        <dbReference type="Proteomes" id="UP000298416"/>
    </source>
</evidence>
<accession>A0A8X8VYM4</accession>
<feature type="transmembrane region" description="Helical" evidence="1">
    <location>
        <begin position="276"/>
        <end position="298"/>
    </location>
</feature>
<dbReference type="AlphaFoldDB" id="A0A8X8VYM4"/>
<dbReference type="Proteomes" id="UP000298416">
    <property type="component" value="Unassembled WGS sequence"/>
</dbReference>
<dbReference type="PANTHER" id="PTHR35307:SF3">
    <property type="entry name" value="DUF4220 DOMAIN-CONTAINING PROTEIN"/>
    <property type="match status" value="1"/>
</dbReference>
<feature type="transmembrane region" description="Helical" evidence="1">
    <location>
        <begin position="153"/>
        <end position="174"/>
    </location>
</feature>
<feature type="transmembrane region" description="Helical" evidence="1">
    <location>
        <begin position="352"/>
        <end position="373"/>
    </location>
</feature>
<sequence length="700" mass="78488">MTPTDESWMREMLEAPMPLIGMYVAFASLACNLAIAADLIHGFRSKKLWFPSNYFSLNATTLALLSVALKLPVDLTTSMTAAIDRLAKISSLALASTAVANFVPSLGSMTDRDILVNVTALTILIFTVVADFCIQAVGTRSCLDHRLLFPEEIIALGLMLLLVLVLVSTAVMALTAKKCLETKYQEKHNLAVSQEYSAVQEEVVEKMRNLVNKYWVMAETSSPQFVIARSSACASAGVICLGNALILAEAIVRTWVAHNSLSLSQTGSSYGCSTKWILYVQTIGVILGTILTLFRWFTAVRFRCSDHRSLRIQFTVEDYWIRKLLDCQDSPIHPLIKHQNWRRFFYNVRRSVVCLIIKAQICIVLFNKLGLVISRCVIQKVMAVSVCEYLPNVRPHCLRLEGEADLPDYMLRSIPKQVDKVLEESRRKRPTNLIEFIRNSNFKGVVEFDSLEVESIHTREPKNCWSLAVFTHASIAVALPHVEKSKVDQLVKDVSDGLLLVKTVEESFYSNEEWKNIRKAADLWLRVDLFRKWQEIDLAEISANSPNCKHALERLARESKTVASVLKTDVPECPMFNPANWEPSIIAANSMYRISTTILNSCDEENAIGDGEELFDRLSRMIADILAACFTNLGRVIENKCHVTGIEERERSVRQAAILLGRSEEILTISANRGLPAGLNAAAAAYVEEWAMLQERDVMS</sequence>